<reference evidence="2 3" key="1">
    <citation type="submission" date="2010-08" db="EMBL/GenBank/DDBJ databases">
        <authorList>
            <person name="Durkin A.S."/>
            <person name="Madupu R."/>
            <person name="Torralba M."/>
            <person name="Gillis M."/>
            <person name="Methe B."/>
            <person name="Sutton G."/>
            <person name="Nelson K.E."/>
        </authorList>
    </citation>
    <scope>NUCLEOTIDE SEQUENCE [LARGE SCALE GENOMIC DNA]</scope>
    <source>
        <strain evidence="2 3">PB189-T1-4</strain>
    </source>
</reference>
<evidence type="ECO:0000313" key="3">
    <source>
        <dbReference type="Proteomes" id="UP000004431"/>
    </source>
</evidence>
<dbReference type="Proteomes" id="UP000004431">
    <property type="component" value="Unassembled WGS sequence"/>
</dbReference>
<keyword evidence="1" id="KW-0812">Transmembrane</keyword>
<sequence>MLSLMRAEQCVQKESSQETGCFFVTVCALVTCLMAAFMRVLYTRDAR</sequence>
<feature type="transmembrane region" description="Helical" evidence="1">
    <location>
        <begin position="21"/>
        <end position="42"/>
    </location>
</feature>
<accession>A0ABN0B1H6</accession>
<name>A0ABN0B1H6_9ACTN</name>
<proteinExistence type="predicted"/>
<gene>
    <name evidence="2" type="ORF">HMPREF9248_1160</name>
</gene>
<comment type="caution">
    <text evidence="2">The sequence shown here is derived from an EMBL/GenBank/DDBJ whole genome shotgun (WGS) entry which is preliminary data.</text>
</comment>
<protein>
    <submittedName>
        <fullName evidence="2">Uncharacterized protein</fullName>
    </submittedName>
</protein>
<keyword evidence="1" id="KW-1133">Transmembrane helix</keyword>
<evidence type="ECO:0000313" key="2">
    <source>
        <dbReference type="EMBL" id="EFL44592.1"/>
    </source>
</evidence>
<keyword evidence="1" id="KW-0472">Membrane</keyword>
<keyword evidence="3" id="KW-1185">Reference proteome</keyword>
<organism evidence="2 3">
    <name type="scientific">Fannyhessea vaginae PB189-T1-4</name>
    <dbReference type="NCBI Taxonomy" id="866774"/>
    <lineage>
        <taxon>Bacteria</taxon>
        <taxon>Bacillati</taxon>
        <taxon>Actinomycetota</taxon>
        <taxon>Coriobacteriia</taxon>
        <taxon>Coriobacteriales</taxon>
        <taxon>Atopobiaceae</taxon>
        <taxon>Fannyhessea</taxon>
    </lineage>
</organism>
<evidence type="ECO:0000256" key="1">
    <source>
        <dbReference type="SAM" id="Phobius"/>
    </source>
</evidence>
<dbReference type="EMBL" id="AEDQ01000010">
    <property type="protein sequence ID" value="EFL44592.1"/>
    <property type="molecule type" value="Genomic_DNA"/>
</dbReference>